<reference evidence="8 9" key="1">
    <citation type="submission" date="2019-03" db="EMBL/GenBank/DDBJ databases">
        <title>Subsurface microbial communities from deep shales in Ohio and West Virginia, USA.</title>
        <authorList>
            <person name="Wrighton K."/>
        </authorList>
    </citation>
    <scope>NUCLEOTIDE SEQUENCE [LARGE SCALE GENOMIC DNA]</scope>
    <source>
        <strain evidence="8 9">MSL 6dP</strain>
    </source>
</reference>
<name>A0A4R8HHZ2_9FIRM</name>
<dbReference type="Pfam" id="PF01523">
    <property type="entry name" value="PmbA_TldD_1st"/>
    <property type="match status" value="1"/>
</dbReference>
<protein>
    <submittedName>
        <fullName evidence="8">Microcin-processing peptidase 2</fullName>
    </submittedName>
</protein>
<sequence>MLSHKLIKQILQVSLENGGDFAEIYFEDSISNVMTLENSKIEKVKTGYDLGVGVRVLTGDKVSYAYTDDLSKESLLQVAKVAGAASRGKSKVSVVDLRKGNLAMIHSIKKRPEDIAKVKKAAIMQKANQAALDYDESIKQVIVSYMDNTQKIMIANSEGLHVEDERIHTRMMARAIASDGNQIQTGSESPGLHMGFELFDKYPPEEIGREAARQAVTMLKAEAAPSGKMPVVINNGFGGVLFHEACGHGLEADAIQKNSSVFAGKPGQQVASKIVTAVDDGTVSNGWGSYGVDDEGNPAQRTVLIKDGILEDYMYDFKTSKKEGRSSTGNGRRDSYQSIPIPRMTNTFIEKGDSKPEEIITAVDDGLYAKKLSGGQVDTATGEFVFTVAEGYLIKKGKLAEAVRGATLVGRGIDVLNKISMVGDDLELAPGMCGKDGQSIPAAVGQPTLLVDEITVGGTERRGE</sequence>
<dbReference type="InterPro" id="IPR036059">
    <property type="entry name" value="TldD/PmbA_sf"/>
</dbReference>
<dbReference type="InterPro" id="IPR045569">
    <property type="entry name" value="Metalloprtase-TldD/E_C"/>
</dbReference>
<dbReference type="Pfam" id="PF19290">
    <property type="entry name" value="PmbA_TldD_2nd"/>
    <property type="match status" value="1"/>
</dbReference>
<keyword evidence="9" id="KW-1185">Reference proteome</keyword>
<evidence type="ECO:0000256" key="3">
    <source>
        <dbReference type="ARBA" id="ARBA00022801"/>
    </source>
</evidence>
<keyword evidence="2" id="KW-0645">Protease</keyword>
<dbReference type="PIRSF" id="PIRSF004919">
    <property type="entry name" value="TldD"/>
    <property type="match status" value="1"/>
</dbReference>
<evidence type="ECO:0000313" key="9">
    <source>
        <dbReference type="Proteomes" id="UP000295832"/>
    </source>
</evidence>
<dbReference type="InterPro" id="IPR002510">
    <property type="entry name" value="Metalloprtase-TldD/E_N"/>
</dbReference>
<evidence type="ECO:0000259" key="6">
    <source>
        <dbReference type="Pfam" id="PF19289"/>
    </source>
</evidence>
<dbReference type="PANTHER" id="PTHR30624:SF4">
    <property type="entry name" value="METALLOPROTEASE TLDD"/>
    <property type="match status" value="1"/>
</dbReference>
<dbReference type="Proteomes" id="UP000295832">
    <property type="component" value="Unassembled WGS sequence"/>
</dbReference>
<evidence type="ECO:0000259" key="7">
    <source>
        <dbReference type="Pfam" id="PF19290"/>
    </source>
</evidence>
<dbReference type="InterPro" id="IPR051463">
    <property type="entry name" value="Peptidase_U62_metallo"/>
</dbReference>
<comment type="caution">
    <text evidence="8">The sequence shown here is derived from an EMBL/GenBank/DDBJ whole genome shotgun (WGS) entry which is preliminary data.</text>
</comment>
<dbReference type="FunFam" id="3.30.2290.10:FF:000003">
    <property type="entry name" value="Zinc-dependent protease, TldD/PmbA family"/>
    <property type="match status" value="1"/>
</dbReference>
<dbReference type="Gene3D" id="3.30.2290.10">
    <property type="entry name" value="PmbA/TldD superfamily"/>
    <property type="match status" value="1"/>
</dbReference>
<evidence type="ECO:0000256" key="4">
    <source>
        <dbReference type="ARBA" id="ARBA00023049"/>
    </source>
</evidence>
<feature type="domain" description="Metalloprotease TldD/E N-terminal" evidence="5">
    <location>
        <begin position="22"/>
        <end position="85"/>
    </location>
</feature>
<organism evidence="8 9">
    <name type="scientific">Orenia marismortui</name>
    <dbReference type="NCBI Taxonomy" id="46469"/>
    <lineage>
        <taxon>Bacteria</taxon>
        <taxon>Bacillati</taxon>
        <taxon>Bacillota</taxon>
        <taxon>Clostridia</taxon>
        <taxon>Halanaerobiales</taxon>
        <taxon>Halobacteroidaceae</taxon>
        <taxon>Orenia</taxon>
    </lineage>
</organism>
<feature type="domain" description="Metalloprotease TldD/E C-terminal" evidence="6">
    <location>
        <begin position="226"/>
        <end position="458"/>
    </location>
</feature>
<keyword evidence="4" id="KW-0482">Metalloprotease</keyword>
<evidence type="ECO:0000256" key="1">
    <source>
        <dbReference type="ARBA" id="ARBA00005836"/>
    </source>
</evidence>
<dbReference type="SUPFAM" id="SSF111283">
    <property type="entry name" value="Putative modulator of DNA gyrase, PmbA/TldD"/>
    <property type="match status" value="1"/>
</dbReference>
<evidence type="ECO:0000313" key="8">
    <source>
        <dbReference type="EMBL" id="TDX59028.1"/>
    </source>
</evidence>
<dbReference type="InterPro" id="IPR025502">
    <property type="entry name" value="TldD"/>
</dbReference>
<dbReference type="STRING" id="926561.GCA_000379025_01922"/>
<keyword evidence="3" id="KW-0378">Hydrolase</keyword>
<dbReference type="InterPro" id="IPR045570">
    <property type="entry name" value="Metalloprtase-TldD/E_cen_dom"/>
</dbReference>
<evidence type="ECO:0000256" key="2">
    <source>
        <dbReference type="ARBA" id="ARBA00022670"/>
    </source>
</evidence>
<gene>
    <name evidence="8" type="ORF">C7959_102167</name>
</gene>
<evidence type="ECO:0000259" key="5">
    <source>
        <dbReference type="Pfam" id="PF01523"/>
    </source>
</evidence>
<dbReference type="GO" id="GO:0008237">
    <property type="term" value="F:metallopeptidase activity"/>
    <property type="evidence" value="ECO:0007669"/>
    <property type="project" value="UniProtKB-KW"/>
</dbReference>
<dbReference type="AlphaFoldDB" id="A0A4R8HHZ2"/>
<proteinExistence type="inferred from homology"/>
<dbReference type="GO" id="GO:0005829">
    <property type="term" value="C:cytosol"/>
    <property type="evidence" value="ECO:0007669"/>
    <property type="project" value="TreeGrafter"/>
</dbReference>
<dbReference type="Pfam" id="PF19289">
    <property type="entry name" value="PmbA_TldD_3rd"/>
    <property type="match status" value="1"/>
</dbReference>
<feature type="domain" description="Metalloprotease TldD/E central" evidence="7">
    <location>
        <begin position="112"/>
        <end position="219"/>
    </location>
</feature>
<dbReference type="EMBL" id="SOEG01000002">
    <property type="protein sequence ID" value="TDX59028.1"/>
    <property type="molecule type" value="Genomic_DNA"/>
</dbReference>
<dbReference type="GO" id="GO:0006508">
    <property type="term" value="P:proteolysis"/>
    <property type="evidence" value="ECO:0007669"/>
    <property type="project" value="UniProtKB-KW"/>
</dbReference>
<dbReference type="RefSeq" id="WP_134114683.1">
    <property type="nucleotide sequence ID" value="NZ_SOEG01000002.1"/>
</dbReference>
<dbReference type="PANTHER" id="PTHR30624">
    <property type="entry name" value="UNCHARACTERIZED PROTEIN TLDD AND PMBA"/>
    <property type="match status" value="1"/>
</dbReference>
<accession>A0A4R8HHZ2</accession>
<dbReference type="InterPro" id="IPR035068">
    <property type="entry name" value="TldD/PmbA_N"/>
</dbReference>
<comment type="similarity">
    <text evidence="1">Belongs to the peptidase U62 family.</text>
</comment>